<organism evidence="1 2">
    <name type="scientific">Pseudomonas phage vB_Pae-SS2019XI</name>
    <dbReference type="NCBI Taxonomy" id="2660688"/>
    <lineage>
        <taxon>Viruses</taxon>
        <taxon>Duplodnaviria</taxon>
        <taxon>Heunggongvirae</taxon>
        <taxon>Uroviricota</taxon>
        <taxon>Caudoviricetes</taxon>
        <taxon>Casjensviridae</taxon>
        <taxon>Maxdohrnvirus</taxon>
        <taxon>Maxdohrnvirus SS2019XI</taxon>
    </lineage>
</organism>
<gene>
    <name evidence="1" type="ORF">vBPaeSS2019XI_029</name>
</gene>
<dbReference type="EMBL" id="MN536026">
    <property type="protein sequence ID" value="QIG56907.1"/>
    <property type="molecule type" value="Genomic_DNA"/>
</dbReference>
<keyword evidence="2" id="KW-1185">Reference proteome</keyword>
<sequence>MKRGPSNAEKHRVHRCFILFAWRRCRGCGLEFKWECGWRIVKRKKVVYVCGTCARTPSGAMAVLRAARLTRLLDRPPVPPKAPPAPPRTR</sequence>
<proteinExistence type="predicted"/>
<dbReference type="Proteomes" id="UP000502584">
    <property type="component" value="Segment"/>
</dbReference>
<protein>
    <submittedName>
        <fullName evidence="1">Uncharacterized protein</fullName>
    </submittedName>
</protein>
<evidence type="ECO:0000313" key="2">
    <source>
        <dbReference type="Proteomes" id="UP000502584"/>
    </source>
</evidence>
<accession>A0A6G6XGF1</accession>
<name>A0A6G6XGF1_9CAUD</name>
<reference evidence="1 2" key="1">
    <citation type="submission" date="2019-10" db="EMBL/GenBank/DDBJ databases">
        <title>Genome of the temperate Pseudomonas aerugionosa phage vB_Pae-SS2019XI.</title>
        <authorList>
            <person name="Hammerl J.A."/>
            <person name="Jaeckel C."/>
            <person name="Schnehle S."/>
            <person name="Schmoger S."/>
        </authorList>
    </citation>
    <scope>NUCLEOTIDE SEQUENCE [LARGE SCALE GENOMIC DNA]</scope>
</reference>
<evidence type="ECO:0000313" key="1">
    <source>
        <dbReference type="EMBL" id="QIG56907.1"/>
    </source>
</evidence>